<gene>
    <name evidence="1" type="primary">WBGene00273931</name>
</gene>
<name>A0A2A6B8V9_PRIPA</name>
<accession>A0A2A6B8V9</accession>
<keyword evidence="2" id="KW-1185">Reference proteome</keyword>
<sequence length="130" mass="13981">TSHGTGITNNNCSILLVGVRSGVISTSSLGISSLYAAGASTSEGRLEGEVNVLLRVETDNERRNVDDLATDAAKGYYRVPIYPIKHKKAALKEVLDAETEHVIELHAVLGEHSNTNETTEKGISFEETAR</sequence>
<reference evidence="2" key="1">
    <citation type="journal article" date="2008" name="Nat. Genet.">
        <title>The Pristionchus pacificus genome provides a unique perspective on nematode lifestyle and parasitism.</title>
        <authorList>
            <person name="Dieterich C."/>
            <person name="Clifton S.W."/>
            <person name="Schuster L.N."/>
            <person name="Chinwalla A."/>
            <person name="Delehaunty K."/>
            <person name="Dinkelacker I."/>
            <person name="Fulton L."/>
            <person name="Fulton R."/>
            <person name="Godfrey J."/>
            <person name="Minx P."/>
            <person name="Mitreva M."/>
            <person name="Roeseler W."/>
            <person name="Tian H."/>
            <person name="Witte H."/>
            <person name="Yang S.P."/>
            <person name="Wilson R.K."/>
            <person name="Sommer R.J."/>
        </authorList>
    </citation>
    <scope>NUCLEOTIDE SEQUENCE [LARGE SCALE GENOMIC DNA]</scope>
    <source>
        <strain evidence="2">PS312</strain>
    </source>
</reference>
<proteinExistence type="predicted"/>
<organism evidence="1 2">
    <name type="scientific">Pristionchus pacificus</name>
    <name type="common">Parasitic nematode worm</name>
    <dbReference type="NCBI Taxonomy" id="54126"/>
    <lineage>
        <taxon>Eukaryota</taxon>
        <taxon>Metazoa</taxon>
        <taxon>Ecdysozoa</taxon>
        <taxon>Nematoda</taxon>
        <taxon>Chromadorea</taxon>
        <taxon>Rhabditida</taxon>
        <taxon>Rhabditina</taxon>
        <taxon>Diplogasteromorpha</taxon>
        <taxon>Diplogasteroidea</taxon>
        <taxon>Neodiplogasteridae</taxon>
        <taxon>Pristionchus</taxon>
    </lineage>
</organism>
<reference evidence="1" key="2">
    <citation type="submission" date="2022-06" db="UniProtKB">
        <authorList>
            <consortium name="EnsemblMetazoa"/>
        </authorList>
    </citation>
    <scope>IDENTIFICATION</scope>
    <source>
        <strain evidence="1">PS312</strain>
    </source>
</reference>
<dbReference type="AlphaFoldDB" id="A0A2A6B8V9"/>
<evidence type="ECO:0000313" key="2">
    <source>
        <dbReference type="Proteomes" id="UP000005239"/>
    </source>
</evidence>
<accession>A0A8R1YME8</accession>
<dbReference type="OrthoDB" id="4092856at2759"/>
<evidence type="ECO:0000313" key="1">
    <source>
        <dbReference type="EnsemblMetazoa" id="PPA35562.1"/>
    </source>
</evidence>
<protein>
    <submittedName>
        <fullName evidence="1">Uncharacterized protein</fullName>
    </submittedName>
</protein>
<dbReference type="EnsemblMetazoa" id="PPA35562.1">
    <property type="protein sequence ID" value="PPA35562.1"/>
    <property type="gene ID" value="WBGene00273931"/>
</dbReference>
<dbReference type="Proteomes" id="UP000005239">
    <property type="component" value="Unassembled WGS sequence"/>
</dbReference>